<evidence type="ECO:0000256" key="1">
    <source>
        <dbReference type="SAM" id="Coils"/>
    </source>
</evidence>
<feature type="region of interest" description="Disordered" evidence="2">
    <location>
        <begin position="1"/>
        <end position="122"/>
    </location>
</feature>
<feature type="region of interest" description="Disordered" evidence="2">
    <location>
        <begin position="323"/>
        <end position="342"/>
    </location>
</feature>
<keyword evidence="1" id="KW-0175">Coiled coil</keyword>
<feature type="coiled-coil region" evidence="1">
    <location>
        <begin position="769"/>
        <end position="800"/>
    </location>
</feature>
<comment type="caution">
    <text evidence="3">The sequence shown here is derived from an EMBL/GenBank/DDBJ whole genome shotgun (WGS) entry which is preliminary data.</text>
</comment>
<sequence>MAPKKRQRGEAQPPSCGCDDETIFIDMDEPNGARLMQHGGGPGNAPPGPAAAARRSAAANAGVGAWAEPDAPRFPSGGGVPDRGGGAGAAGGRTSAQHPLSNPVPDVLDLTHSPPRPHKRPRTTRLTVAMTAAVVAVAAAEWRRVMQTTLSWASQRGTISFFWPTSIARSFEPAVNAASDGEDGNGSRRRRGGYTKKELHCDRGADPCPNCDARNHQRCQTKYYRQLGCSVAAMSATGPRAVAVADALELELAHARSRPRPRVGSGPLPQSRPQPQAQNPPRSRPQPGPPPLAGGAVDLQQAAAQLAAGANTLARYLAQQGGQQGEGANVGSGAGPSSSAGTVGAALATGAIPNPNSLQSRNFSSAISPDWNLRQWYGLPSAYQLPRQPKARGTVLQRVTAIMVERHAQPLDYRPNLPRGPDWLTLQVWWEAAAKYEAGEGADASELSTMASGIRERAKELRMQELPLPDAEDAPAAATPPAPALLALAHPAAAGPDDPVAAPQPQPAAAPQPQPPAAPQPQPPAAPQPQPPAAPQPQPPAAPQPQPAAAPQLAALDMAAALAAAGLALPGAPGTEDVYRTLMLGWQEPLDPIAAAAAAQAATAAAEAAAVAAAVAAAEAFAAQTVAADATAIAASETAAAEAVAAAAAAAEAAAVYPTQAAVFTEAPGIGLPHTHQRQYLQPLPPMALRQPAPFVGGAGAPAALARRSPPRAAAAQALPPAAEALLFGSPRTVNFDLLDLTAARAHGKAGQRLLHDMALQKAQNDKELADSKARVLALAEALEEQRKRGRSAMEALGDDFGGELGAAAGRSGAGGRGRNRGKLRAEGGGGGGGGAGNVGGTFTLERIEVGSLAGSKQQIYRMRRQQDPAQFFYHPRDVIALALGGGTVEAVAPGAPAGAAPGGPAGAGGGAAPGGVAATAGAPAAAAMGAAAATAAVAEDDEAWANEAKSLQDQACSEAWPGKVAAVKVYEGTKTFKVATAAEVADGVVAALPCRAPGSVRLLTPQIAASMLGDLDGLPALGRAQWRRNKADI</sequence>
<dbReference type="EMBL" id="JAEHOE010000105">
    <property type="protein sequence ID" value="KAG2486875.1"/>
    <property type="molecule type" value="Genomic_DNA"/>
</dbReference>
<feature type="region of interest" description="Disordered" evidence="2">
    <location>
        <begin position="808"/>
        <end position="838"/>
    </location>
</feature>
<name>A0A835XU04_9CHLO</name>
<keyword evidence="4" id="KW-1185">Reference proteome</keyword>
<feature type="compositionally biased region" description="Pro residues" evidence="2">
    <location>
        <begin position="282"/>
        <end position="292"/>
    </location>
</feature>
<feature type="region of interest" description="Disordered" evidence="2">
    <location>
        <begin position="255"/>
        <end position="295"/>
    </location>
</feature>
<gene>
    <name evidence="3" type="ORF">HYH03_014469</name>
</gene>
<feature type="region of interest" description="Disordered" evidence="2">
    <location>
        <begin position="493"/>
        <end position="550"/>
    </location>
</feature>
<reference evidence="3" key="1">
    <citation type="journal article" date="2020" name="bioRxiv">
        <title>Comparative genomics of Chlamydomonas.</title>
        <authorList>
            <person name="Craig R.J."/>
            <person name="Hasan A.R."/>
            <person name="Ness R.W."/>
            <person name="Keightley P.D."/>
        </authorList>
    </citation>
    <scope>NUCLEOTIDE SEQUENCE</scope>
    <source>
        <strain evidence="3">CCAP 11/70</strain>
    </source>
</reference>
<feature type="compositionally biased region" description="Gly residues" evidence="2">
    <location>
        <begin position="827"/>
        <end position="838"/>
    </location>
</feature>
<dbReference type="AlphaFoldDB" id="A0A835XU04"/>
<proteinExistence type="predicted"/>
<feature type="compositionally biased region" description="Pro residues" evidence="2">
    <location>
        <begin position="502"/>
        <end position="548"/>
    </location>
</feature>
<evidence type="ECO:0000313" key="4">
    <source>
        <dbReference type="Proteomes" id="UP000612055"/>
    </source>
</evidence>
<feature type="compositionally biased region" description="Low complexity" evidence="2">
    <location>
        <begin position="50"/>
        <end position="67"/>
    </location>
</feature>
<dbReference type="Proteomes" id="UP000612055">
    <property type="component" value="Unassembled WGS sequence"/>
</dbReference>
<feature type="compositionally biased region" description="Gly residues" evidence="2">
    <location>
        <begin position="76"/>
        <end position="91"/>
    </location>
</feature>
<organism evidence="3 4">
    <name type="scientific">Edaphochlamys debaryana</name>
    <dbReference type="NCBI Taxonomy" id="47281"/>
    <lineage>
        <taxon>Eukaryota</taxon>
        <taxon>Viridiplantae</taxon>
        <taxon>Chlorophyta</taxon>
        <taxon>core chlorophytes</taxon>
        <taxon>Chlorophyceae</taxon>
        <taxon>CS clade</taxon>
        <taxon>Chlamydomonadales</taxon>
        <taxon>Chlamydomonadales incertae sedis</taxon>
        <taxon>Edaphochlamys</taxon>
    </lineage>
</organism>
<evidence type="ECO:0000256" key="2">
    <source>
        <dbReference type="SAM" id="MobiDB-lite"/>
    </source>
</evidence>
<evidence type="ECO:0000313" key="3">
    <source>
        <dbReference type="EMBL" id="KAG2486875.1"/>
    </source>
</evidence>
<accession>A0A835XU04</accession>
<feature type="compositionally biased region" description="Gly residues" evidence="2">
    <location>
        <begin position="323"/>
        <end position="334"/>
    </location>
</feature>
<feature type="compositionally biased region" description="Acidic residues" evidence="2">
    <location>
        <begin position="18"/>
        <end position="29"/>
    </location>
</feature>
<protein>
    <submittedName>
        <fullName evidence="3">Uncharacterized protein</fullName>
    </submittedName>
</protein>